<evidence type="ECO:0000313" key="13">
    <source>
        <dbReference type="EMBL" id="ORV72534.1"/>
    </source>
</evidence>
<evidence type="ECO:0000256" key="10">
    <source>
        <dbReference type="HAMAP-Rule" id="MF_01966"/>
    </source>
</evidence>
<gene>
    <name evidence="10" type="primary">nnrE</name>
    <name evidence="13" type="ORF">AWC07_00100</name>
</gene>
<dbReference type="EMBL" id="LQOX01000078">
    <property type="protein sequence ID" value="ORV72534.1"/>
    <property type="molecule type" value="Genomic_DNA"/>
</dbReference>
<evidence type="ECO:0000256" key="2">
    <source>
        <dbReference type="ARBA" id="ARBA00000909"/>
    </source>
</evidence>
<feature type="binding site" evidence="10">
    <location>
        <position position="274"/>
    </location>
    <ligand>
        <name>K(+)</name>
        <dbReference type="ChEBI" id="CHEBI:29103"/>
    </ligand>
</feature>
<comment type="cofactor">
    <cofactor evidence="10">
        <name>K(+)</name>
        <dbReference type="ChEBI" id="CHEBI:29103"/>
    </cofactor>
    <text evidence="10">Binds 1 potassium ion per subunit.</text>
</comment>
<comment type="catalytic activity">
    <reaction evidence="1 10">
        <text>(6R)-NADHX = (6S)-NADHX</text>
        <dbReference type="Rhea" id="RHEA:32215"/>
        <dbReference type="ChEBI" id="CHEBI:64074"/>
        <dbReference type="ChEBI" id="CHEBI:64075"/>
        <dbReference type="EC" id="5.1.99.6"/>
    </reaction>
</comment>
<feature type="compositionally biased region" description="Basic and acidic residues" evidence="11">
    <location>
        <begin position="8"/>
        <end position="18"/>
    </location>
</feature>
<evidence type="ECO:0000256" key="9">
    <source>
        <dbReference type="ARBA" id="ARBA00023235"/>
    </source>
</evidence>
<evidence type="ECO:0000256" key="11">
    <source>
        <dbReference type="SAM" id="MobiDB-lite"/>
    </source>
</evidence>
<evidence type="ECO:0000256" key="1">
    <source>
        <dbReference type="ARBA" id="ARBA00000013"/>
    </source>
</evidence>
<dbReference type="HAMAP" id="MF_01966">
    <property type="entry name" value="NADHX_epimerase"/>
    <property type="match status" value="1"/>
</dbReference>
<dbReference type="GO" id="GO:0046872">
    <property type="term" value="F:metal ion binding"/>
    <property type="evidence" value="ECO:0007669"/>
    <property type="project" value="UniProtKB-KW"/>
</dbReference>
<proteinExistence type="inferred from homology"/>
<evidence type="ECO:0000256" key="8">
    <source>
        <dbReference type="ARBA" id="ARBA00023027"/>
    </source>
</evidence>
<organism evidence="13 14">
    <name type="scientific">Mycobacterium gastri</name>
    <dbReference type="NCBI Taxonomy" id="1777"/>
    <lineage>
        <taxon>Bacteria</taxon>
        <taxon>Bacillati</taxon>
        <taxon>Actinomycetota</taxon>
        <taxon>Actinomycetes</taxon>
        <taxon>Mycobacteriales</taxon>
        <taxon>Mycobacteriaceae</taxon>
        <taxon>Mycobacterium</taxon>
    </lineage>
</organism>
<sequence>MRSTPRRPNAEPHHDGRNDMISITGAELADLLVETGERHHKAYADTDGADPEWALWYSGYLQARLWDRAGRLPSRSQLVGLLQSAERRYGSAEGWPLRYAGHLLAGIDGSGSGDVFPAVAADDIGWLTREQMVEVDRVMMQDLRIDLIQMMENAGHRLARLVLAVAAPNRVAVVAGSGGNGGGGLVAARHLANAGVDVVVTLGGPADQLSPVPAHQFDILRRMEVPTSDTVVDADLTVDALIGYSLRGAPRGRAGELIAAMTSAGSVVALDTPSGLDVTSGEAPGEVVSADATLTLALPKIGMRNAPQVGALYLADISVPRSVTAALGPQPPDFSASPILRVI</sequence>
<evidence type="ECO:0000256" key="6">
    <source>
        <dbReference type="ARBA" id="ARBA00022857"/>
    </source>
</evidence>
<keyword evidence="5 10" id="KW-0547">Nucleotide-binding</keyword>
<dbReference type="NCBIfam" id="TIGR00197">
    <property type="entry name" value="yjeF_nterm"/>
    <property type="match status" value="1"/>
</dbReference>
<feature type="binding site" evidence="10">
    <location>
        <position position="239"/>
    </location>
    <ligand>
        <name>K(+)</name>
        <dbReference type="ChEBI" id="CHEBI:29103"/>
    </ligand>
</feature>
<feature type="region of interest" description="Disordered" evidence="11">
    <location>
        <begin position="1"/>
        <end position="20"/>
    </location>
</feature>
<protein>
    <recommendedName>
        <fullName evidence="3 10">NAD(P)H-hydrate epimerase</fullName>
        <ecNumber evidence="3 10">5.1.99.6</ecNumber>
    </recommendedName>
    <alternativeName>
        <fullName evidence="10">NAD(P)HX epimerase</fullName>
    </alternativeName>
</protein>
<dbReference type="Gene3D" id="3.40.50.10260">
    <property type="entry name" value="YjeF N-terminal domain"/>
    <property type="match status" value="1"/>
</dbReference>
<dbReference type="PROSITE" id="PS51385">
    <property type="entry name" value="YJEF_N"/>
    <property type="match status" value="1"/>
</dbReference>
<feature type="domain" description="YjeF N-terminal" evidence="12">
    <location>
        <begin position="132"/>
        <end position="325"/>
    </location>
</feature>
<feature type="binding site" evidence="10">
    <location>
        <begin position="179"/>
        <end position="183"/>
    </location>
    <ligand>
        <name>(6S)-NADPHX</name>
        <dbReference type="ChEBI" id="CHEBI:64076"/>
    </ligand>
</feature>
<dbReference type="InterPro" id="IPR036652">
    <property type="entry name" value="YjeF_N_dom_sf"/>
</dbReference>
<keyword evidence="9 10" id="KW-0413">Isomerase</keyword>
<keyword evidence="4 10" id="KW-0479">Metal-binding</keyword>
<feature type="binding site" evidence="10">
    <location>
        <position position="271"/>
    </location>
    <ligand>
        <name>(6S)-NADPHX</name>
        <dbReference type="ChEBI" id="CHEBI:64076"/>
    </ligand>
</feature>
<comment type="caution">
    <text evidence="10">Lacks conserved residue(s) required for the propagation of feature annotation.</text>
</comment>
<evidence type="ECO:0000256" key="7">
    <source>
        <dbReference type="ARBA" id="ARBA00022958"/>
    </source>
</evidence>
<dbReference type="GO" id="GO:0000166">
    <property type="term" value="F:nucleotide binding"/>
    <property type="evidence" value="ECO:0007669"/>
    <property type="project" value="UniProtKB-KW"/>
</dbReference>
<dbReference type="Pfam" id="PF03853">
    <property type="entry name" value="YjeF_N"/>
    <property type="match status" value="1"/>
</dbReference>
<dbReference type="SUPFAM" id="SSF64153">
    <property type="entry name" value="YjeF N-terminal domain-like"/>
    <property type="match status" value="1"/>
</dbReference>
<evidence type="ECO:0000313" key="14">
    <source>
        <dbReference type="Proteomes" id="UP000193738"/>
    </source>
</evidence>
<keyword evidence="14" id="KW-1185">Reference proteome</keyword>
<dbReference type="STRING" id="1777.AWC07_00100"/>
<dbReference type="PANTHER" id="PTHR13232:SF10">
    <property type="entry name" value="NAD(P)H-HYDRATE EPIMERASE"/>
    <property type="match status" value="1"/>
</dbReference>
<keyword evidence="7 10" id="KW-0630">Potassium</keyword>
<evidence type="ECO:0000256" key="3">
    <source>
        <dbReference type="ARBA" id="ARBA00012228"/>
    </source>
</evidence>
<dbReference type="InterPro" id="IPR004443">
    <property type="entry name" value="YjeF_N_dom"/>
</dbReference>
<name>A0A1X1VTX6_MYCGS</name>
<dbReference type="RefSeq" id="WP_085105018.1">
    <property type="nucleotide sequence ID" value="NZ_LQOX01000078.1"/>
</dbReference>
<accession>A0A1X1VTX6</accession>
<dbReference type="InterPro" id="IPR032976">
    <property type="entry name" value="YJEFN_prot_NAXE-like"/>
</dbReference>
<comment type="caution">
    <text evidence="13">The sequence shown here is derived from an EMBL/GenBank/DDBJ whole genome shotgun (WGS) entry which is preliminary data.</text>
</comment>
<dbReference type="AlphaFoldDB" id="A0A1X1VTX6"/>
<reference evidence="13 14" key="1">
    <citation type="submission" date="2016-01" db="EMBL/GenBank/DDBJ databases">
        <title>The new phylogeny of the genus Mycobacterium.</title>
        <authorList>
            <person name="Tarcisio F."/>
            <person name="Conor M."/>
            <person name="Antonella G."/>
            <person name="Elisabetta G."/>
            <person name="Giulia F.S."/>
            <person name="Sara T."/>
            <person name="Anna F."/>
            <person name="Clotilde B."/>
            <person name="Roberto B."/>
            <person name="Veronica D.S."/>
            <person name="Fabio R."/>
            <person name="Monica P."/>
            <person name="Olivier J."/>
            <person name="Enrico T."/>
            <person name="Nicola S."/>
        </authorList>
    </citation>
    <scope>NUCLEOTIDE SEQUENCE [LARGE SCALE GENOMIC DNA]</scope>
    <source>
        <strain evidence="13 14">DSM 43505</strain>
    </source>
</reference>
<comment type="function">
    <text evidence="10">Catalyzes the epimerization of the S- and R-forms of NAD(P)HX, a damaged form of NAD(P)H that is a result of enzymatic or heat-dependent hydration. This is a prerequisite for the S-specific NAD(P)H-hydrate dehydratase to allow the repair of both epimers of NAD(P)HX.</text>
</comment>
<dbReference type="Proteomes" id="UP000193738">
    <property type="component" value="Unassembled WGS sequence"/>
</dbReference>
<evidence type="ECO:0000256" key="4">
    <source>
        <dbReference type="ARBA" id="ARBA00022723"/>
    </source>
</evidence>
<dbReference type="GO" id="GO:0052856">
    <property type="term" value="F:NAD(P)HX epimerase activity"/>
    <property type="evidence" value="ECO:0007669"/>
    <property type="project" value="UniProtKB-UniRule"/>
</dbReference>
<comment type="catalytic activity">
    <reaction evidence="2 10">
        <text>(6R)-NADPHX = (6S)-NADPHX</text>
        <dbReference type="Rhea" id="RHEA:32227"/>
        <dbReference type="ChEBI" id="CHEBI:64076"/>
        <dbReference type="ChEBI" id="CHEBI:64077"/>
        <dbReference type="EC" id="5.1.99.6"/>
    </reaction>
</comment>
<evidence type="ECO:0000259" key="12">
    <source>
        <dbReference type="PROSITE" id="PS51385"/>
    </source>
</evidence>
<feature type="binding site" evidence="10">
    <location>
        <begin position="243"/>
        <end position="249"/>
    </location>
    <ligand>
        <name>(6S)-NADPHX</name>
        <dbReference type="ChEBI" id="CHEBI:64076"/>
    </ligand>
</feature>
<comment type="similarity">
    <text evidence="10">Belongs to the NnrE/AIBP family.</text>
</comment>
<feature type="binding site" evidence="10">
    <location>
        <position position="180"/>
    </location>
    <ligand>
        <name>K(+)</name>
        <dbReference type="ChEBI" id="CHEBI:29103"/>
    </ligand>
</feature>
<evidence type="ECO:0000256" key="5">
    <source>
        <dbReference type="ARBA" id="ARBA00022741"/>
    </source>
</evidence>
<keyword evidence="8 10" id="KW-0520">NAD</keyword>
<dbReference type="EC" id="5.1.99.6" evidence="3 10"/>
<dbReference type="PANTHER" id="PTHR13232">
    <property type="entry name" value="NAD(P)H-HYDRATE EPIMERASE"/>
    <property type="match status" value="1"/>
</dbReference>
<keyword evidence="6 10" id="KW-0521">NADP</keyword>